<dbReference type="Gene3D" id="3.30.160.540">
    <property type="match status" value="1"/>
</dbReference>
<dbReference type="AlphaFoldDB" id="A0A3R6V935"/>
<dbReference type="InterPro" id="IPR055219">
    <property type="entry name" value="MinC_N_1"/>
</dbReference>
<keyword evidence="9" id="KW-1185">Reference proteome</keyword>
<protein>
    <submittedName>
        <fullName evidence="8">Cell division inhibitor</fullName>
    </submittedName>
</protein>
<dbReference type="Gene3D" id="2.160.20.70">
    <property type="match status" value="1"/>
</dbReference>
<evidence type="ECO:0000256" key="5">
    <source>
        <dbReference type="ARBA" id="ARBA00046874"/>
    </source>
</evidence>
<reference evidence="8 9" key="1">
    <citation type="submission" date="2018-07" db="EMBL/GenBank/DDBJ databases">
        <title>Genome sequences of six Lactobacillus spp. isolated from bumble bee guts.</title>
        <authorList>
            <person name="Motta E.V.S."/>
            <person name="Moran N.A."/>
        </authorList>
    </citation>
    <scope>NUCLEOTIDE SEQUENCE [LARGE SCALE GENOMIC DNA]</scope>
    <source>
        <strain evidence="8 9">BI-1.1</strain>
    </source>
</reference>
<evidence type="ECO:0000256" key="3">
    <source>
        <dbReference type="ARBA" id="ARBA00023210"/>
    </source>
</evidence>
<evidence type="ECO:0000313" key="8">
    <source>
        <dbReference type="EMBL" id="RHW49981.1"/>
    </source>
</evidence>
<gene>
    <name evidence="8" type="ORF">DS831_07420</name>
</gene>
<keyword evidence="3" id="KW-0717">Septation</keyword>
<dbReference type="Pfam" id="PF22642">
    <property type="entry name" value="MinC_N_1"/>
    <property type="match status" value="1"/>
</dbReference>
<dbReference type="GO" id="GO:0000917">
    <property type="term" value="P:division septum assembly"/>
    <property type="evidence" value="ECO:0007669"/>
    <property type="project" value="UniProtKB-KW"/>
</dbReference>
<dbReference type="PANTHER" id="PTHR34108">
    <property type="entry name" value="SEPTUM SITE-DETERMINING PROTEIN MINC"/>
    <property type="match status" value="1"/>
</dbReference>
<feature type="domain" description="Septum formation inhibitor MinC C-terminal" evidence="6">
    <location>
        <begin position="105"/>
        <end position="190"/>
    </location>
</feature>
<evidence type="ECO:0000256" key="4">
    <source>
        <dbReference type="ARBA" id="ARBA00023306"/>
    </source>
</evidence>
<evidence type="ECO:0000256" key="1">
    <source>
        <dbReference type="ARBA" id="ARBA00006291"/>
    </source>
</evidence>
<dbReference type="InterPro" id="IPR013033">
    <property type="entry name" value="MinC"/>
</dbReference>
<accession>A0A3R6V935</accession>
<dbReference type="InterPro" id="IPR036145">
    <property type="entry name" value="MinC_C_sf"/>
</dbReference>
<proteinExistence type="inferred from homology"/>
<dbReference type="InterPro" id="IPR005526">
    <property type="entry name" value="Septum_form_inhib_MinC_C"/>
</dbReference>
<comment type="caution">
    <text evidence="8">The sequence shown here is derived from an EMBL/GenBank/DDBJ whole genome shotgun (WGS) entry which is preliminary data.</text>
</comment>
<sequence>MKSVTLKGKGNKYFLELNSDADFSESLTEIKKMLQQLVNSTSQHSQKIPIVIDSQNRLLTSDQFTEIKTIISEFAIFELQHVVSNVFSRQKVEQLLDKNFLNIETKIIRSGKVVDYQGNLLLLGNVHKGAIVRATGDIYIGSHVEGIVHAGFPNYSGAILTGDISHASQIRISDLIQIVADMEEQTFNNNSLFYINDLHVLTQDNISNLHEIKPRREIILG</sequence>
<evidence type="ECO:0000259" key="6">
    <source>
        <dbReference type="Pfam" id="PF03775"/>
    </source>
</evidence>
<evidence type="ECO:0000259" key="7">
    <source>
        <dbReference type="Pfam" id="PF22642"/>
    </source>
</evidence>
<dbReference type="RefSeq" id="WP_118902130.1">
    <property type="nucleotide sequence ID" value="NZ_QOCR01000004.1"/>
</dbReference>
<dbReference type="GO" id="GO:0000902">
    <property type="term" value="P:cell morphogenesis"/>
    <property type="evidence" value="ECO:0007669"/>
    <property type="project" value="InterPro"/>
</dbReference>
<dbReference type="Proteomes" id="UP000284109">
    <property type="component" value="Unassembled WGS sequence"/>
</dbReference>
<dbReference type="EMBL" id="QOCR01000004">
    <property type="protein sequence ID" value="RHW49981.1"/>
    <property type="molecule type" value="Genomic_DNA"/>
</dbReference>
<dbReference type="PANTHER" id="PTHR34108:SF1">
    <property type="entry name" value="SEPTUM SITE-DETERMINING PROTEIN MINC"/>
    <property type="match status" value="1"/>
</dbReference>
<dbReference type="InterPro" id="IPR016098">
    <property type="entry name" value="CAP/MinC_C"/>
</dbReference>
<dbReference type="GO" id="GO:1901891">
    <property type="term" value="P:regulation of cell septum assembly"/>
    <property type="evidence" value="ECO:0007669"/>
    <property type="project" value="InterPro"/>
</dbReference>
<evidence type="ECO:0000256" key="2">
    <source>
        <dbReference type="ARBA" id="ARBA00022618"/>
    </source>
</evidence>
<feature type="domain" description="Septum site-determining protein MinC N-terminal" evidence="7">
    <location>
        <begin position="4"/>
        <end position="80"/>
    </location>
</feature>
<comment type="similarity">
    <text evidence="1">Belongs to the MinC family.</text>
</comment>
<keyword evidence="2 8" id="KW-0132">Cell division</keyword>
<dbReference type="Pfam" id="PF03775">
    <property type="entry name" value="MinC_C"/>
    <property type="match status" value="1"/>
</dbReference>
<dbReference type="OrthoDB" id="9790810at2"/>
<organism evidence="8 9">
    <name type="scientific">Bombilactobacillus bombi</name>
    <dbReference type="NCBI Taxonomy" id="1303590"/>
    <lineage>
        <taxon>Bacteria</taxon>
        <taxon>Bacillati</taxon>
        <taxon>Bacillota</taxon>
        <taxon>Bacilli</taxon>
        <taxon>Lactobacillales</taxon>
        <taxon>Lactobacillaceae</taxon>
        <taxon>Bombilactobacillus</taxon>
    </lineage>
</organism>
<dbReference type="SUPFAM" id="SSF63848">
    <property type="entry name" value="Cell-division inhibitor MinC, C-terminal domain"/>
    <property type="match status" value="1"/>
</dbReference>
<comment type="subunit">
    <text evidence="5">Interacts with MinD and FtsZ.</text>
</comment>
<evidence type="ECO:0000313" key="9">
    <source>
        <dbReference type="Proteomes" id="UP000284109"/>
    </source>
</evidence>
<keyword evidence="4" id="KW-0131">Cell cycle</keyword>
<name>A0A3R6V935_9LACO</name>